<evidence type="ECO:0000313" key="1">
    <source>
        <dbReference type="EMBL" id="KGM91907.1"/>
    </source>
</evidence>
<dbReference type="VEuPathDB" id="FungiDB:PADG_11879"/>
<dbReference type="RefSeq" id="XP_010761103.1">
    <property type="nucleotide sequence ID" value="XM_010762801.1"/>
</dbReference>
<dbReference type="Proteomes" id="UP000001628">
    <property type="component" value="Unassembled WGS sequence"/>
</dbReference>
<accession>A0A0A0HTC4</accession>
<dbReference type="AlphaFoldDB" id="A0A0A0HTC4"/>
<dbReference type="GeneID" id="22587776"/>
<gene>
    <name evidence="1" type="ORF">PADG_11879</name>
</gene>
<proteinExistence type="predicted"/>
<dbReference type="InParanoid" id="A0A0A0HTC4"/>
<sequence>MATILGREASNQEAKLSLAIKAYKRNQISTLRAAAKSFCIPTPHYVMDYTEALRVQILNLTIES</sequence>
<dbReference type="EMBL" id="KN275962">
    <property type="protein sequence ID" value="KGM91907.1"/>
    <property type="molecule type" value="Genomic_DNA"/>
</dbReference>
<evidence type="ECO:0000313" key="2">
    <source>
        <dbReference type="Proteomes" id="UP000001628"/>
    </source>
</evidence>
<evidence type="ECO:0008006" key="3">
    <source>
        <dbReference type="Google" id="ProtNLM"/>
    </source>
</evidence>
<organism evidence="1 2">
    <name type="scientific">Paracoccidioides brasiliensis (strain Pb18)</name>
    <dbReference type="NCBI Taxonomy" id="502780"/>
    <lineage>
        <taxon>Eukaryota</taxon>
        <taxon>Fungi</taxon>
        <taxon>Dikarya</taxon>
        <taxon>Ascomycota</taxon>
        <taxon>Pezizomycotina</taxon>
        <taxon>Eurotiomycetes</taxon>
        <taxon>Eurotiomycetidae</taxon>
        <taxon>Onygenales</taxon>
        <taxon>Ajellomycetaceae</taxon>
        <taxon>Paracoccidioides</taxon>
    </lineage>
</organism>
<dbReference type="HOGENOM" id="CLU_2868279_0_0_1"/>
<reference evidence="1 2" key="1">
    <citation type="journal article" date="2011" name="PLoS Genet.">
        <title>Comparative genomic analysis of human fungal pathogens causing paracoccidioidomycosis.</title>
        <authorList>
            <person name="Desjardins C.A."/>
            <person name="Champion M.D."/>
            <person name="Holder J.W."/>
            <person name="Muszewska A."/>
            <person name="Goldberg J."/>
            <person name="Bailao A.M."/>
            <person name="Brigido M.M."/>
            <person name="Ferreira M.E."/>
            <person name="Garcia A.M."/>
            <person name="Grynberg M."/>
            <person name="Gujja S."/>
            <person name="Heiman D.I."/>
            <person name="Henn M.R."/>
            <person name="Kodira C.D."/>
            <person name="Leon-Narvaez H."/>
            <person name="Longo L.V."/>
            <person name="Ma L.J."/>
            <person name="Malavazi I."/>
            <person name="Matsuo A.L."/>
            <person name="Morais F.V."/>
            <person name="Pereira M."/>
            <person name="Rodriguez-Brito S."/>
            <person name="Sakthikumar S."/>
            <person name="Salem-Izacc S.M."/>
            <person name="Sykes S.M."/>
            <person name="Teixeira M.M."/>
            <person name="Vallejo M.C."/>
            <person name="Walter M.E."/>
            <person name="Yandava C."/>
            <person name="Young S."/>
            <person name="Zeng Q."/>
            <person name="Zucker J."/>
            <person name="Felipe M.S."/>
            <person name="Goldman G.H."/>
            <person name="Haas B.J."/>
            <person name="McEwen J.G."/>
            <person name="Nino-Vega G."/>
            <person name="Puccia R."/>
            <person name="San-Blas G."/>
            <person name="Soares C.M."/>
            <person name="Birren B.W."/>
            <person name="Cuomo C.A."/>
        </authorList>
    </citation>
    <scope>NUCLEOTIDE SEQUENCE [LARGE SCALE GENOMIC DNA]</scope>
    <source>
        <strain evidence="1 2">Pb18</strain>
    </source>
</reference>
<dbReference type="KEGG" id="pbn:PADG_11879"/>
<keyword evidence="2" id="KW-1185">Reference proteome</keyword>
<name>A0A0A0HTC4_PARBD</name>
<protein>
    <recommendedName>
        <fullName evidence="3">HTH psq-type domain-containing protein</fullName>
    </recommendedName>
</protein>